<dbReference type="Gene3D" id="3.65.10.20">
    <property type="entry name" value="RNA 3'-terminal phosphate cyclase domain"/>
    <property type="match status" value="1"/>
</dbReference>
<name>A0A8J2ZEV7_9PROT</name>
<comment type="similarity">
    <text evidence="1 5">Belongs to the RNA 3'-terminal cyclase family. Type 1 subfamily.</text>
</comment>
<evidence type="ECO:0000256" key="5">
    <source>
        <dbReference type="HAMAP-Rule" id="MF_00200"/>
    </source>
</evidence>
<dbReference type="Proteomes" id="UP000597507">
    <property type="component" value="Unassembled WGS sequence"/>
</dbReference>
<organism evidence="9 10">
    <name type="scientific">Caldovatus sediminis</name>
    <dbReference type="NCBI Taxonomy" id="2041189"/>
    <lineage>
        <taxon>Bacteria</taxon>
        <taxon>Pseudomonadati</taxon>
        <taxon>Pseudomonadota</taxon>
        <taxon>Alphaproteobacteria</taxon>
        <taxon>Acetobacterales</taxon>
        <taxon>Roseomonadaceae</taxon>
        <taxon>Caldovatus</taxon>
    </lineage>
</organism>
<dbReference type="Gene3D" id="3.30.360.20">
    <property type="entry name" value="RNA 3'-terminal phosphate cyclase, insert domain"/>
    <property type="match status" value="1"/>
</dbReference>
<dbReference type="RefSeq" id="WP_188903378.1">
    <property type="nucleotide sequence ID" value="NZ_BMKS01000017.1"/>
</dbReference>
<evidence type="ECO:0000259" key="8">
    <source>
        <dbReference type="Pfam" id="PF05189"/>
    </source>
</evidence>
<dbReference type="InterPro" id="IPR017770">
    <property type="entry name" value="RNA3'_term_phos_cyc_type_1"/>
</dbReference>
<evidence type="ECO:0000259" key="7">
    <source>
        <dbReference type="Pfam" id="PF01137"/>
    </source>
</evidence>
<dbReference type="InterPro" id="IPR023797">
    <property type="entry name" value="RNA3'_phos_cyclase_dom"/>
</dbReference>
<evidence type="ECO:0000256" key="1">
    <source>
        <dbReference type="ARBA" id="ARBA00009206"/>
    </source>
</evidence>
<evidence type="ECO:0000256" key="2">
    <source>
        <dbReference type="ARBA" id="ARBA00022598"/>
    </source>
</evidence>
<keyword evidence="10" id="KW-1185">Reference proteome</keyword>
<dbReference type="GO" id="GO:0003963">
    <property type="term" value="F:RNA-3'-phosphate cyclase activity"/>
    <property type="evidence" value="ECO:0007669"/>
    <property type="project" value="UniProtKB-UniRule"/>
</dbReference>
<dbReference type="GO" id="GO:0005737">
    <property type="term" value="C:cytoplasm"/>
    <property type="evidence" value="ECO:0007669"/>
    <property type="project" value="UniProtKB-SubCell"/>
</dbReference>
<dbReference type="Pfam" id="PF01137">
    <property type="entry name" value="RTC"/>
    <property type="match status" value="1"/>
</dbReference>
<dbReference type="InterPro" id="IPR000228">
    <property type="entry name" value="RNA3'_term_phos_cyc"/>
</dbReference>
<dbReference type="PIRSF" id="PIRSF005378">
    <property type="entry name" value="RNA3'_term_phos_cycl_euk"/>
    <property type="match status" value="1"/>
</dbReference>
<comment type="caution">
    <text evidence="9">The sequence shown here is derived from an EMBL/GenBank/DDBJ whole genome shotgun (WGS) entry which is preliminary data.</text>
</comment>
<dbReference type="InterPro" id="IPR013791">
    <property type="entry name" value="RNA3'-term_phos_cycl_insert"/>
</dbReference>
<keyword evidence="5" id="KW-0963">Cytoplasm</keyword>
<comment type="function">
    <text evidence="5">Catalyzes the conversion of 3'-phosphate to a 2',3'-cyclic phosphodiester at the end of RNA. The mechanism of action of the enzyme occurs in 3 steps: (A) adenylation of the enzyme by ATP; (B) transfer of adenylate to an RNA-N3'P to produce RNA-N3'PP5'A; (C) and attack of the adjacent 2'-hydroxyl on the 3'-phosphorus in the diester linkage to produce the cyclic end product. The biological role of this enzyme is unknown but it is likely to function in some aspects of cellular RNA processing.</text>
</comment>
<dbReference type="SUPFAM" id="SSF52913">
    <property type="entry name" value="RNA 3'-terminal phosphate cyclase, RPTC, insert domain"/>
    <property type="match status" value="1"/>
</dbReference>
<keyword evidence="2 5" id="KW-0436">Ligase</keyword>
<reference evidence="9 10" key="1">
    <citation type="journal article" date="2014" name="Int. J. Syst. Evol. Microbiol.">
        <title>Complete genome sequence of Corynebacterium casei LMG S-19264T (=DSM 44701T), isolated from a smear-ripened cheese.</title>
        <authorList>
            <consortium name="US DOE Joint Genome Institute (JGI-PGF)"/>
            <person name="Walter F."/>
            <person name="Albersmeier A."/>
            <person name="Kalinowski J."/>
            <person name="Ruckert C."/>
        </authorList>
    </citation>
    <scope>NUCLEOTIDE SEQUENCE [LARGE SCALE GENOMIC DNA]</scope>
    <source>
        <strain evidence="9 10">CGMCC 1.16330</strain>
    </source>
</reference>
<dbReference type="PANTHER" id="PTHR11096:SF0">
    <property type="entry name" value="RNA 3'-TERMINAL PHOSPHATE CYCLASE"/>
    <property type="match status" value="1"/>
</dbReference>
<dbReference type="InterPro" id="IPR037136">
    <property type="entry name" value="RNA3'_phos_cyclase_dom_sf"/>
</dbReference>
<evidence type="ECO:0000313" key="9">
    <source>
        <dbReference type="EMBL" id="GGG48092.1"/>
    </source>
</evidence>
<sequence length="361" mass="37235">MTGPLVIDGAHGEGGGQILRTSLSLAALTGRPVRFERIRAARRVPGLAAQHLTAVRAAAALCDARLEGDRLGSQALEFVPRRAVASGAYTFDVSLAREGGSAGSAPLVLQTVLLPLALAAGESRLTLRGGTHLPWSPSFDFVRDVWLPTLDRLGIRATVALGAWGWYPAGGGEIRAVIEGPPRGGSVAASELTGRGPLRRIFGRAVAANLPAHVAQRMAARAGALLADAAAPVEIRAERVAAACPGAGIFLTAEYEAARAGFTALGARGRPAEAVAEEACAALRAHRVSGAALDLHMGDQILLPLCVAEGPSRYTVERATPHLETNAWVVEQFGIARVALGRAGLGGACEVTVAPAPRPGR</sequence>
<dbReference type="SUPFAM" id="SSF55205">
    <property type="entry name" value="EPT/RTPC-like"/>
    <property type="match status" value="1"/>
</dbReference>
<dbReference type="NCBIfam" id="TIGR03399">
    <property type="entry name" value="RNA_3prim_cycl"/>
    <property type="match status" value="1"/>
</dbReference>
<accession>A0A8J2ZEV7</accession>
<keyword evidence="3 5" id="KW-0547">Nucleotide-binding</keyword>
<evidence type="ECO:0000256" key="3">
    <source>
        <dbReference type="ARBA" id="ARBA00022741"/>
    </source>
</evidence>
<dbReference type="AlphaFoldDB" id="A0A8J2ZEV7"/>
<feature type="active site" description="Tele-AMP-histidine intermediate" evidence="5">
    <location>
        <position position="322"/>
    </location>
</feature>
<comment type="catalytic activity">
    <reaction evidence="4 5">
        <text>a 3'-end 3'-phospho-ribonucleotide-RNA + ATP = a 3'-end 2',3'-cyclophospho-ribonucleotide-RNA + AMP + diphosphate</text>
        <dbReference type="Rhea" id="RHEA:23976"/>
        <dbReference type="Rhea" id="RHEA-COMP:10463"/>
        <dbReference type="Rhea" id="RHEA-COMP:10464"/>
        <dbReference type="ChEBI" id="CHEBI:30616"/>
        <dbReference type="ChEBI" id="CHEBI:33019"/>
        <dbReference type="ChEBI" id="CHEBI:83062"/>
        <dbReference type="ChEBI" id="CHEBI:83064"/>
        <dbReference type="ChEBI" id="CHEBI:456215"/>
        <dbReference type="EC" id="6.5.1.4"/>
    </reaction>
</comment>
<dbReference type="HAMAP" id="MF_00200">
    <property type="entry name" value="RTC"/>
    <property type="match status" value="1"/>
</dbReference>
<feature type="binding site" evidence="5">
    <location>
        <begin position="296"/>
        <end position="300"/>
    </location>
    <ligand>
        <name>ATP</name>
        <dbReference type="ChEBI" id="CHEBI:30616"/>
    </ligand>
</feature>
<feature type="binding site" evidence="5">
    <location>
        <position position="110"/>
    </location>
    <ligand>
        <name>ATP</name>
        <dbReference type="ChEBI" id="CHEBI:30616"/>
    </ligand>
</feature>
<dbReference type="InterPro" id="IPR013792">
    <property type="entry name" value="RNA3'P_cycl/enolpyr_Trfase_a/b"/>
</dbReference>
<evidence type="ECO:0000256" key="6">
    <source>
        <dbReference type="NCBIfam" id="TIGR03399"/>
    </source>
</evidence>
<dbReference type="Pfam" id="PF05189">
    <property type="entry name" value="RTC_insert"/>
    <property type="match status" value="1"/>
</dbReference>
<protein>
    <recommendedName>
        <fullName evidence="5 6">RNA 3'-terminal phosphate cyclase</fullName>
        <shortName evidence="5">RNA cyclase</shortName>
        <shortName evidence="5">RNA-3'-phosphate cyclase</shortName>
        <ecNumber evidence="5 6">6.5.1.4</ecNumber>
    </recommendedName>
</protein>
<feature type="domain" description="RNA 3'-terminal phosphate cyclase insert" evidence="8">
    <location>
        <begin position="195"/>
        <end position="285"/>
    </location>
</feature>
<dbReference type="GO" id="GO:0005524">
    <property type="term" value="F:ATP binding"/>
    <property type="evidence" value="ECO:0007669"/>
    <property type="project" value="UniProtKB-KW"/>
</dbReference>
<evidence type="ECO:0000313" key="10">
    <source>
        <dbReference type="Proteomes" id="UP000597507"/>
    </source>
</evidence>
<evidence type="ECO:0000256" key="4">
    <source>
        <dbReference type="ARBA" id="ARBA00024481"/>
    </source>
</evidence>
<dbReference type="InterPro" id="IPR036553">
    <property type="entry name" value="RPTC_insert"/>
</dbReference>
<dbReference type="EC" id="6.5.1.4" evidence="5 6"/>
<dbReference type="EMBL" id="BMKS01000017">
    <property type="protein sequence ID" value="GGG48092.1"/>
    <property type="molecule type" value="Genomic_DNA"/>
</dbReference>
<dbReference type="NCBIfam" id="NF003246">
    <property type="entry name" value="PRK04204.1-2"/>
    <property type="match status" value="1"/>
</dbReference>
<dbReference type="GO" id="GO:0006396">
    <property type="term" value="P:RNA processing"/>
    <property type="evidence" value="ECO:0007669"/>
    <property type="project" value="UniProtKB-UniRule"/>
</dbReference>
<dbReference type="PANTHER" id="PTHR11096">
    <property type="entry name" value="RNA 3' TERMINAL PHOSPHATE CYCLASE"/>
    <property type="match status" value="1"/>
</dbReference>
<comment type="subcellular location">
    <subcellularLocation>
        <location evidence="5">Cytoplasm</location>
    </subcellularLocation>
</comment>
<feature type="domain" description="RNA 3'-terminal phosphate cyclase" evidence="7">
    <location>
        <begin position="12"/>
        <end position="337"/>
    </location>
</feature>
<proteinExistence type="inferred from homology"/>
<gene>
    <name evidence="5" type="primary">rtcA</name>
    <name evidence="9" type="ORF">GCM10010964_39390</name>
</gene>
<keyword evidence="5" id="KW-0067">ATP-binding</keyword>